<evidence type="ECO:0000256" key="2">
    <source>
        <dbReference type="SAM" id="MobiDB-lite"/>
    </source>
</evidence>
<dbReference type="InterPro" id="IPR041680">
    <property type="entry name" value="PH_8"/>
</dbReference>
<dbReference type="Proteomes" id="UP000681722">
    <property type="component" value="Unassembled WGS sequence"/>
</dbReference>
<evidence type="ECO:0000313" key="5">
    <source>
        <dbReference type="EMBL" id="CAF4432678.1"/>
    </source>
</evidence>
<feature type="compositionally biased region" description="Polar residues" evidence="2">
    <location>
        <begin position="212"/>
        <end position="221"/>
    </location>
</feature>
<dbReference type="AlphaFoldDB" id="A0A815YEB4"/>
<keyword evidence="6" id="KW-1185">Reference proteome</keyword>
<dbReference type="OrthoDB" id="1854502at2759"/>
<feature type="domain" description="PH" evidence="3">
    <location>
        <begin position="46"/>
        <end position="142"/>
    </location>
</feature>
<proteinExistence type="inferred from homology"/>
<evidence type="ECO:0000313" key="4">
    <source>
        <dbReference type="EMBL" id="CAF1569664.1"/>
    </source>
</evidence>
<accession>A0A815YEB4</accession>
<dbReference type="InterPro" id="IPR001849">
    <property type="entry name" value="PH_domain"/>
</dbReference>
<dbReference type="SUPFAM" id="SSF50729">
    <property type="entry name" value="PH domain-like"/>
    <property type="match status" value="1"/>
</dbReference>
<name>A0A815YEB4_9BILA</name>
<organism evidence="4 6">
    <name type="scientific">Didymodactylos carnosus</name>
    <dbReference type="NCBI Taxonomy" id="1234261"/>
    <lineage>
        <taxon>Eukaryota</taxon>
        <taxon>Metazoa</taxon>
        <taxon>Spiralia</taxon>
        <taxon>Gnathifera</taxon>
        <taxon>Rotifera</taxon>
        <taxon>Eurotatoria</taxon>
        <taxon>Bdelloidea</taxon>
        <taxon>Philodinida</taxon>
        <taxon>Philodinidae</taxon>
        <taxon>Didymodactylos</taxon>
    </lineage>
</organism>
<feature type="non-terminal residue" evidence="4">
    <location>
        <position position="251"/>
    </location>
</feature>
<dbReference type="Gene3D" id="2.30.29.30">
    <property type="entry name" value="Pleckstrin-homology domain (PH domain)/Phosphotyrosine-binding domain (PTB)"/>
    <property type="match status" value="1"/>
</dbReference>
<evidence type="ECO:0000256" key="1">
    <source>
        <dbReference type="ARBA" id="ARBA00008842"/>
    </source>
</evidence>
<dbReference type="PROSITE" id="PS50003">
    <property type="entry name" value="PH_DOMAIN"/>
    <property type="match status" value="1"/>
</dbReference>
<comment type="caution">
    <text evidence="4">The sequence shown here is derived from an EMBL/GenBank/DDBJ whole genome shotgun (WGS) entry which is preliminary data.</text>
</comment>
<feature type="region of interest" description="Disordered" evidence="2">
    <location>
        <begin position="1"/>
        <end position="30"/>
    </location>
</feature>
<evidence type="ECO:0000313" key="6">
    <source>
        <dbReference type="Proteomes" id="UP000663829"/>
    </source>
</evidence>
<feature type="region of interest" description="Disordered" evidence="2">
    <location>
        <begin position="209"/>
        <end position="251"/>
    </location>
</feature>
<dbReference type="GO" id="GO:0006869">
    <property type="term" value="P:lipid transport"/>
    <property type="evidence" value="ECO:0007669"/>
    <property type="project" value="UniProtKB-ARBA"/>
</dbReference>
<dbReference type="EMBL" id="CAJOBC010095435">
    <property type="protein sequence ID" value="CAF4432678.1"/>
    <property type="molecule type" value="Genomic_DNA"/>
</dbReference>
<comment type="similarity">
    <text evidence="1">Belongs to the OSBP family.</text>
</comment>
<feature type="compositionally biased region" description="Low complexity" evidence="2">
    <location>
        <begin position="222"/>
        <end position="240"/>
    </location>
</feature>
<evidence type="ECO:0000259" key="3">
    <source>
        <dbReference type="PROSITE" id="PS50003"/>
    </source>
</evidence>
<dbReference type="Proteomes" id="UP000663829">
    <property type="component" value="Unassembled WGS sequence"/>
</dbReference>
<dbReference type="EMBL" id="CAJNOQ010029617">
    <property type="protein sequence ID" value="CAF1569664.1"/>
    <property type="molecule type" value="Genomic_DNA"/>
</dbReference>
<dbReference type="InterPro" id="IPR011993">
    <property type="entry name" value="PH-like_dom_sf"/>
</dbReference>
<protein>
    <recommendedName>
        <fullName evidence="3">PH domain-containing protein</fullName>
    </recommendedName>
</protein>
<gene>
    <name evidence="4" type="ORF">GPM918_LOCUS40311</name>
    <name evidence="5" type="ORF">SRO942_LOCUS41244</name>
</gene>
<sequence length="251" mass="29362">VVTSTDDDSDDDADDTSSTRTIQKKKKQRKNYHNEILRSGEVAVEKVSTIGNYLMKKRNWPMRGWHKRYFLLENGYLMYGKSEQEIKRGRYNGRCDIGLCIITFIRELQRISVDETNFVYHVKIKDKKQFDQWLEQIAQHRNYRQHQLEKAPNLQDIEQQEQQQGVVNDSDTVTESDRLFYNDFADIQVQLYSLSDLLEQMKLNTKDVGNVRTGNNNVFQHSPSTGSVHSNSSTTSSSDTQRTEYFQLSKK</sequence>
<feature type="non-terminal residue" evidence="4">
    <location>
        <position position="1"/>
    </location>
</feature>
<dbReference type="Pfam" id="PF15409">
    <property type="entry name" value="PH_8"/>
    <property type="match status" value="1"/>
</dbReference>
<feature type="compositionally biased region" description="Acidic residues" evidence="2">
    <location>
        <begin position="1"/>
        <end position="15"/>
    </location>
</feature>
<reference evidence="4" key="1">
    <citation type="submission" date="2021-02" db="EMBL/GenBank/DDBJ databases">
        <authorList>
            <person name="Nowell W R."/>
        </authorList>
    </citation>
    <scope>NUCLEOTIDE SEQUENCE</scope>
</reference>